<dbReference type="Pfam" id="PF13746">
    <property type="entry name" value="Fer4_18"/>
    <property type="match status" value="1"/>
</dbReference>
<keyword evidence="6" id="KW-0411">Iron-sulfur</keyword>
<name>V8CA58_9HELI</name>
<evidence type="ECO:0000256" key="6">
    <source>
        <dbReference type="ARBA" id="ARBA00023014"/>
    </source>
</evidence>
<keyword evidence="5" id="KW-0408">Iron</keyword>
<dbReference type="SUPFAM" id="SSF54862">
    <property type="entry name" value="4Fe-4S ferredoxins"/>
    <property type="match status" value="1"/>
</dbReference>
<evidence type="ECO:0000256" key="4">
    <source>
        <dbReference type="ARBA" id="ARBA00022982"/>
    </source>
</evidence>
<dbReference type="HOGENOM" id="CLU_032118_2_1_7"/>
<dbReference type="PANTHER" id="PTHR30176:SF3">
    <property type="entry name" value="FERREDOXIN-TYPE PROTEIN NAPH"/>
    <property type="match status" value="1"/>
</dbReference>
<dbReference type="STRING" id="1357400.HMPREF2086_01004"/>
<dbReference type="GO" id="GO:0051539">
    <property type="term" value="F:4 iron, 4 sulfur cluster binding"/>
    <property type="evidence" value="ECO:0007669"/>
    <property type="project" value="UniProtKB-KW"/>
</dbReference>
<evidence type="ECO:0000256" key="7">
    <source>
        <dbReference type="SAM" id="MobiDB-lite"/>
    </source>
</evidence>
<comment type="caution">
    <text evidence="10">The sequence shown here is derived from an EMBL/GenBank/DDBJ whole genome shotgun (WGS) entry which is preliminary data.</text>
</comment>
<dbReference type="GO" id="GO:0046872">
    <property type="term" value="F:metal ion binding"/>
    <property type="evidence" value="ECO:0007669"/>
    <property type="project" value="UniProtKB-KW"/>
</dbReference>
<dbReference type="Proteomes" id="UP000018731">
    <property type="component" value="Unassembled WGS sequence"/>
</dbReference>
<keyword evidence="4" id="KW-0249">Electron transport</keyword>
<keyword evidence="8" id="KW-0812">Transmembrane</keyword>
<proteinExistence type="predicted"/>
<evidence type="ECO:0000313" key="10">
    <source>
        <dbReference type="EMBL" id="ETD24254.1"/>
    </source>
</evidence>
<feature type="region of interest" description="Disordered" evidence="7">
    <location>
        <begin position="1"/>
        <end position="30"/>
    </location>
</feature>
<keyword evidence="8" id="KW-0472">Membrane</keyword>
<feature type="transmembrane region" description="Helical" evidence="8">
    <location>
        <begin position="362"/>
        <end position="381"/>
    </location>
</feature>
<gene>
    <name evidence="10" type="ORF">HMPREF2086_01004</name>
</gene>
<keyword evidence="1" id="KW-0813">Transport</keyword>
<feature type="transmembrane region" description="Helical" evidence="8">
    <location>
        <begin position="179"/>
        <end position="200"/>
    </location>
</feature>
<dbReference type="InterPro" id="IPR014116">
    <property type="entry name" value="Cyt_c_oxidase_cbb3_FixG"/>
</dbReference>
<protein>
    <submittedName>
        <fullName evidence="10">Cytochrome c oxidase accessory protein CcoG</fullName>
    </submittedName>
</protein>
<dbReference type="Gene3D" id="1.10.1060.10">
    <property type="entry name" value="Alpha-helical ferredoxin"/>
    <property type="match status" value="1"/>
</dbReference>
<dbReference type="GO" id="GO:0005886">
    <property type="term" value="C:plasma membrane"/>
    <property type="evidence" value="ECO:0007669"/>
    <property type="project" value="TreeGrafter"/>
</dbReference>
<dbReference type="PANTHER" id="PTHR30176">
    <property type="entry name" value="FERREDOXIN-TYPE PROTEIN NAPH"/>
    <property type="match status" value="1"/>
</dbReference>
<dbReference type="InterPro" id="IPR017896">
    <property type="entry name" value="4Fe4S_Fe-S-bd"/>
</dbReference>
<evidence type="ECO:0000256" key="3">
    <source>
        <dbReference type="ARBA" id="ARBA00022723"/>
    </source>
</evidence>
<keyword evidence="3" id="KW-0479">Metal-binding</keyword>
<dbReference type="Pfam" id="PF12801">
    <property type="entry name" value="Fer4_5"/>
    <property type="match status" value="1"/>
</dbReference>
<organism evidence="10 11">
    <name type="scientific">Helicobacter macacae MIT 99-5501</name>
    <dbReference type="NCBI Taxonomy" id="1357400"/>
    <lineage>
        <taxon>Bacteria</taxon>
        <taxon>Pseudomonadati</taxon>
        <taxon>Campylobacterota</taxon>
        <taxon>Epsilonproteobacteria</taxon>
        <taxon>Campylobacterales</taxon>
        <taxon>Helicobacteraceae</taxon>
        <taxon>Helicobacter</taxon>
    </lineage>
</organism>
<feature type="domain" description="4Fe-4S ferredoxin-type" evidence="9">
    <location>
        <begin position="283"/>
        <end position="313"/>
    </location>
</feature>
<dbReference type="InterPro" id="IPR017900">
    <property type="entry name" value="4Fe4S_Fe_S_CS"/>
</dbReference>
<dbReference type="eggNOG" id="COG0348">
    <property type="taxonomic scope" value="Bacteria"/>
</dbReference>
<dbReference type="InterPro" id="IPR009051">
    <property type="entry name" value="Helical_ferredxn"/>
</dbReference>
<feature type="transmembrane region" description="Helical" evidence="8">
    <location>
        <begin position="61"/>
        <end position="86"/>
    </location>
</feature>
<dbReference type="NCBIfam" id="TIGR02745">
    <property type="entry name" value="ccoG_rdxA_fixG"/>
    <property type="match status" value="1"/>
</dbReference>
<evidence type="ECO:0000256" key="2">
    <source>
        <dbReference type="ARBA" id="ARBA00022485"/>
    </source>
</evidence>
<dbReference type="InterPro" id="IPR051684">
    <property type="entry name" value="Electron_Trans/Redox"/>
</dbReference>
<reference evidence="10 11" key="1">
    <citation type="journal article" date="2014" name="Genome Announc.">
        <title>Draft genome sequences of six enterohepatic helicobacter species isolated from humans and one from rhesus macaques.</title>
        <authorList>
            <person name="Shen Z."/>
            <person name="Sheh A."/>
            <person name="Young S.K."/>
            <person name="Abouelliel A."/>
            <person name="Ward D.V."/>
            <person name="Earl A.M."/>
            <person name="Fox J.G."/>
        </authorList>
    </citation>
    <scope>NUCLEOTIDE SEQUENCE [LARGE SCALE GENOMIC DNA]</scope>
    <source>
        <strain evidence="10 11">MIT 99-5501</strain>
    </source>
</reference>
<dbReference type="EMBL" id="AZJI01000004">
    <property type="protein sequence ID" value="ETD24254.1"/>
    <property type="molecule type" value="Genomic_DNA"/>
</dbReference>
<keyword evidence="2" id="KW-0004">4Fe-4S</keyword>
<dbReference type="Pfam" id="PF11614">
    <property type="entry name" value="FixG_C"/>
    <property type="match status" value="1"/>
</dbReference>
<accession>V8CA58</accession>
<dbReference type="PATRIC" id="fig|1357400.3.peg.1373"/>
<dbReference type="InterPro" id="IPR013783">
    <property type="entry name" value="Ig-like_fold"/>
</dbReference>
<evidence type="ECO:0000313" key="11">
    <source>
        <dbReference type="Proteomes" id="UP000018731"/>
    </source>
</evidence>
<sequence length="509" mass="57218">MEAQNPQNLTSQAPQAPQNTQNTSTLPPNSIDTLSGNLSMQTKSHSHSTSSSSLPKRKKRYIGYALITALALILPFITINGHQLFLLSFVHKELHLLGVVFSVQELYLMPFLLIMLFVGIFFMTTLGGRVWCGWCCPQTIFRVIYRDLIETKILGLRKRISDKQKKLDFSLFSNKLKKALGVVIFACLSLVVAADFLFLFMPPSEFFGYIADAQNHTIAVGSWLAIAAFLTLDVTVMAEAFCIYACPYARVQSVMYDDDTLMAIYDSSRGGAVYAPNGTKNELAPKKQNPANECTNCVACVKVCPTHIDIRKGMQLECINCLECVDACSEVMAHYNRPSLVQWSSPNAIATRSKVRFFRLKTIGYIAVLCVIFAILIAMSGKKEPMLLNVDRNTQAYEIRKSGAVDNYYTFLFQNTDIEPHDFYFEVVGNDDIRILEPSEPVRVEPNGKVKKAVALRVQNPLDSALESKDLREKLIIRAYAVDNDEISVERESFFVYPSKKRLEAKARR</sequence>
<dbReference type="PROSITE" id="PS00198">
    <property type="entry name" value="4FE4S_FER_1"/>
    <property type="match status" value="1"/>
</dbReference>
<keyword evidence="8" id="KW-1133">Transmembrane helix</keyword>
<keyword evidence="11" id="KW-1185">Reference proteome</keyword>
<evidence type="ECO:0000256" key="1">
    <source>
        <dbReference type="ARBA" id="ARBA00022448"/>
    </source>
</evidence>
<feature type="transmembrane region" description="Helical" evidence="8">
    <location>
        <begin position="106"/>
        <end position="124"/>
    </location>
</feature>
<evidence type="ECO:0000256" key="5">
    <source>
        <dbReference type="ARBA" id="ARBA00023004"/>
    </source>
</evidence>
<dbReference type="PROSITE" id="PS51379">
    <property type="entry name" value="4FE4S_FER_2"/>
    <property type="match status" value="1"/>
</dbReference>
<feature type="transmembrane region" description="Helical" evidence="8">
    <location>
        <begin position="220"/>
        <end position="246"/>
    </location>
</feature>
<evidence type="ECO:0000259" key="9">
    <source>
        <dbReference type="PROSITE" id="PS51379"/>
    </source>
</evidence>
<dbReference type="Gene3D" id="2.60.40.10">
    <property type="entry name" value="Immunoglobulins"/>
    <property type="match status" value="1"/>
</dbReference>
<dbReference type="InterPro" id="IPR032879">
    <property type="entry name" value="FixG_C"/>
</dbReference>
<evidence type="ECO:0000256" key="8">
    <source>
        <dbReference type="SAM" id="Phobius"/>
    </source>
</evidence>
<dbReference type="AlphaFoldDB" id="V8CA58"/>